<dbReference type="Proteomes" id="UP000030643">
    <property type="component" value="Unassembled WGS sequence"/>
</dbReference>
<dbReference type="Gene3D" id="3.40.30.10">
    <property type="entry name" value="Glutaredoxin"/>
    <property type="match status" value="1"/>
</dbReference>
<keyword evidence="4" id="KW-1185">Reference proteome</keyword>
<dbReference type="InterPro" id="IPR013766">
    <property type="entry name" value="Thioredoxin_domain"/>
</dbReference>
<proteinExistence type="predicted"/>
<evidence type="ECO:0000313" key="3">
    <source>
        <dbReference type="EMBL" id="GAK31062.1"/>
    </source>
</evidence>
<dbReference type="AlphaFoldDB" id="A0A069CUI4"/>
<feature type="transmembrane region" description="Helical" evidence="1">
    <location>
        <begin position="7"/>
        <end position="25"/>
    </location>
</feature>
<accession>A0A069CUI4</accession>
<dbReference type="PROSITE" id="PS51257">
    <property type="entry name" value="PROKAR_LIPOPROTEIN"/>
    <property type="match status" value="1"/>
</dbReference>
<evidence type="ECO:0000259" key="2">
    <source>
        <dbReference type="Pfam" id="PF00085"/>
    </source>
</evidence>
<dbReference type="InterPro" id="IPR036249">
    <property type="entry name" value="Thioredoxin-like_sf"/>
</dbReference>
<sequence length="134" mass="15153">MTAKNKIFVAIAGIILGLACAAFFFKVTSYPDTNNGRQVVKAAIKQKDDVVIVFHKTGCSDCELIKRTVKETMQANRNHVKYVVIDLKQVQNRYLIKKFRLVSTPTILELKDGREVSRYAGTNEHLVRAILAER</sequence>
<keyword evidence="1" id="KW-1133">Transmembrane helix</keyword>
<dbReference type="eggNOG" id="COG0526">
    <property type="taxonomic scope" value="Bacteria"/>
</dbReference>
<name>A0A069CUI4_WEIOS</name>
<dbReference type="STRING" id="1329250.WOSG25_070390"/>
<reference evidence="4" key="1">
    <citation type="journal article" date="2014" name="Genome Announc.">
        <title>Draft genome sequence of Weissella oryzae SG25T, isolated from fermented rice grains.</title>
        <authorList>
            <person name="Tanizawa Y."/>
            <person name="Fujisawa T."/>
            <person name="Mochizuki T."/>
            <person name="Kaminuma E."/>
            <person name="Suzuki Y."/>
            <person name="Nakamura Y."/>
            <person name="Tohno M."/>
        </authorList>
    </citation>
    <scope>NUCLEOTIDE SEQUENCE [LARGE SCALE GENOMIC DNA]</scope>
    <source>
        <strain evidence="4">DSM 25784 / JCM 18191 / LMG 30913 / SG25</strain>
    </source>
</reference>
<keyword evidence="1" id="KW-0812">Transmembrane</keyword>
<dbReference type="Pfam" id="PF00085">
    <property type="entry name" value="Thioredoxin"/>
    <property type="match status" value="1"/>
</dbReference>
<organism evidence="3 4">
    <name type="scientific">Weissella oryzae (strain DSM 25784 / JCM 18191 / LMG 30913 / SG25)</name>
    <dbReference type="NCBI Taxonomy" id="1329250"/>
    <lineage>
        <taxon>Bacteria</taxon>
        <taxon>Bacillati</taxon>
        <taxon>Bacillota</taxon>
        <taxon>Bacilli</taxon>
        <taxon>Lactobacillales</taxon>
        <taxon>Lactobacillaceae</taxon>
        <taxon>Weissella</taxon>
    </lineage>
</organism>
<dbReference type="RefSeq" id="WP_027699096.1">
    <property type="nucleotide sequence ID" value="NZ_DF820490.1"/>
</dbReference>
<protein>
    <recommendedName>
        <fullName evidence="2">Thioredoxin domain-containing protein</fullName>
    </recommendedName>
</protein>
<feature type="domain" description="Thioredoxin" evidence="2">
    <location>
        <begin position="42"/>
        <end position="128"/>
    </location>
</feature>
<evidence type="ECO:0000256" key="1">
    <source>
        <dbReference type="SAM" id="Phobius"/>
    </source>
</evidence>
<keyword evidence="1" id="KW-0472">Membrane</keyword>
<evidence type="ECO:0000313" key="4">
    <source>
        <dbReference type="Proteomes" id="UP000030643"/>
    </source>
</evidence>
<gene>
    <name evidence="3" type="ORF">WOSG25_070390</name>
</gene>
<dbReference type="CDD" id="cd02947">
    <property type="entry name" value="TRX_family"/>
    <property type="match status" value="1"/>
</dbReference>
<dbReference type="SUPFAM" id="SSF52833">
    <property type="entry name" value="Thioredoxin-like"/>
    <property type="match status" value="1"/>
</dbReference>
<dbReference type="EMBL" id="DF820490">
    <property type="protein sequence ID" value="GAK31062.1"/>
    <property type="molecule type" value="Genomic_DNA"/>
</dbReference>